<dbReference type="EMBL" id="NVSR01000020">
    <property type="protein sequence ID" value="PCI29072.1"/>
    <property type="molecule type" value="Genomic_DNA"/>
</dbReference>
<dbReference type="NCBIfam" id="TIGR00099">
    <property type="entry name" value="Cof-subfamily"/>
    <property type="match status" value="1"/>
</dbReference>
<dbReference type="PROSITE" id="PS01228">
    <property type="entry name" value="COF_1"/>
    <property type="match status" value="1"/>
</dbReference>
<sequence>MVINNYKLIVFDLDGTLLTPEFELLPGTVEAVGKLRQLGLRVTVATGRSYKSAQPFLETLEIDEPMVFSNGSVFDNPDTGEREVICGIPLETALIVAMIQSGFNISLKMHFADGRILKSNATPWPDEGKHFEVGQIVENLAAELDDDPIKVVFFGDQEELDRFETKLADILGKKSQVRLFRSHTSYVEMTNKRVSKGDAVQLLIDKLGILPEEVIAVGDQENDFEMIRDLGLGVQAGNHKALSEVSDHQIAHPEKQGIEELYEWLLDRYGREVS</sequence>
<reference evidence="2" key="1">
    <citation type="submission" date="2017-08" db="EMBL/GenBank/DDBJ databases">
        <title>A dynamic microbial community with high functional redundancy inhabits the cold, oxic subseafloor aquifer.</title>
        <authorList>
            <person name="Tully B.J."/>
            <person name="Wheat C.G."/>
            <person name="Glazer B.T."/>
            <person name="Huber J.A."/>
        </authorList>
    </citation>
    <scope>NUCLEOTIDE SEQUENCE [LARGE SCALE GENOMIC DNA]</scope>
</reference>
<evidence type="ECO:0008006" key="3">
    <source>
        <dbReference type="Google" id="ProtNLM"/>
    </source>
</evidence>
<evidence type="ECO:0000313" key="1">
    <source>
        <dbReference type="EMBL" id="PCI29072.1"/>
    </source>
</evidence>
<dbReference type="InterPro" id="IPR036412">
    <property type="entry name" value="HAD-like_sf"/>
</dbReference>
<dbReference type="InterPro" id="IPR023214">
    <property type="entry name" value="HAD_sf"/>
</dbReference>
<gene>
    <name evidence="1" type="ORF">COB67_04850</name>
</gene>
<dbReference type="PANTHER" id="PTHR10000:SF8">
    <property type="entry name" value="HAD SUPERFAMILY HYDROLASE-LIKE, TYPE 3"/>
    <property type="match status" value="1"/>
</dbReference>
<dbReference type="Pfam" id="PF08282">
    <property type="entry name" value="Hydrolase_3"/>
    <property type="match status" value="1"/>
</dbReference>
<dbReference type="GO" id="GO:0005829">
    <property type="term" value="C:cytosol"/>
    <property type="evidence" value="ECO:0007669"/>
    <property type="project" value="TreeGrafter"/>
</dbReference>
<dbReference type="Gene3D" id="3.40.50.1000">
    <property type="entry name" value="HAD superfamily/HAD-like"/>
    <property type="match status" value="1"/>
</dbReference>
<accession>A0A2A4T6D7</accession>
<dbReference type="InterPro" id="IPR000150">
    <property type="entry name" value="Cof"/>
</dbReference>
<dbReference type="AlphaFoldDB" id="A0A2A4T6D7"/>
<proteinExistence type="predicted"/>
<protein>
    <recommendedName>
        <fullName evidence="3">HAD family phosphatase</fullName>
    </recommendedName>
</protein>
<organism evidence="1 2">
    <name type="scientific">SAR324 cluster bacterium</name>
    <dbReference type="NCBI Taxonomy" id="2024889"/>
    <lineage>
        <taxon>Bacteria</taxon>
        <taxon>Deltaproteobacteria</taxon>
        <taxon>SAR324 cluster</taxon>
    </lineage>
</organism>
<dbReference type="NCBIfam" id="TIGR01484">
    <property type="entry name" value="HAD-SF-IIB"/>
    <property type="match status" value="1"/>
</dbReference>
<dbReference type="SUPFAM" id="SSF56784">
    <property type="entry name" value="HAD-like"/>
    <property type="match status" value="1"/>
</dbReference>
<dbReference type="Proteomes" id="UP000218113">
    <property type="component" value="Unassembled WGS sequence"/>
</dbReference>
<evidence type="ECO:0000313" key="2">
    <source>
        <dbReference type="Proteomes" id="UP000218113"/>
    </source>
</evidence>
<dbReference type="InterPro" id="IPR006379">
    <property type="entry name" value="HAD-SF_hydro_IIB"/>
</dbReference>
<dbReference type="SFLD" id="SFLDG01140">
    <property type="entry name" value="C2.B:_Phosphomannomutase_and_P"/>
    <property type="match status" value="1"/>
</dbReference>
<dbReference type="GO" id="GO:0016791">
    <property type="term" value="F:phosphatase activity"/>
    <property type="evidence" value="ECO:0007669"/>
    <property type="project" value="TreeGrafter"/>
</dbReference>
<dbReference type="Gene3D" id="3.30.1240.10">
    <property type="match status" value="1"/>
</dbReference>
<dbReference type="GO" id="GO:0000287">
    <property type="term" value="F:magnesium ion binding"/>
    <property type="evidence" value="ECO:0007669"/>
    <property type="project" value="TreeGrafter"/>
</dbReference>
<dbReference type="PANTHER" id="PTHR10000">
    <property type="entry name" value="PHOSPHOSERINE PHOSPHATASE"/>
    <property type="match status" value="1"/>
</dbReference>
<name>A0A2A4T6D7_9DELT</name>
<dbReference type="SFLD" id="SFLDS00003">
    <property type="entry name" value="Haloacid_Dehalogenase"/>
    <property type="match status" value="1"/>
</dbReference>
<comment type="caution">
    <text evidence="1">The sequence shown here is derived from an EMBL/GenBank/DDBJ whole genome shotgun (WGS) entry which is preliminary data.</text>
</comment>